<name>A0ABN4NMG3_9BACL</name>
<feature type="chain" id="PRO_5045036307" description="FAD/FMN-containing dehydrogenase" evidence="2">
    <location>
        <begin position="24"/>
        <end position="76"/>
    </location>
</feature>
<dbReference type="GeneID" id="32409382"/>
<dbReference type="EMBL" id="CP014342">
    <property type="protein sequence ID" value="AMX83635.1"/>
    <property type="molecule type" value="Genomic_DNA"/>
</dbReference>
<dbReference type="Proteomes" id="UP000076226">
    <property type="component" value="Chromosome"/>
</dbReference>
<evidence type="ECO:0000313" key="4">
    <source>
        <dbReference type="Proteomes" id="UP000076226"/>
    </source>
</evidence>
<feature type="signal peptide" evidence="2">
    <location>
        <begin position="1"/>
        <end position="23"/>
    </location>
</feature>
<sequence>MKKAAGGLLAMALALGAGTVVLADTNGPLTFDQMLPHMKSMHPNLSEQQLQDMYNACHGGNGGKTGQPSQTMMNRF</sequence>
<feature type="region of interest" description="Disordered" evidence="1">
    <location>
        <begin position="54"/>
        <end position="76"/>
    </location>
</feature>
<feature type="compositionally biased region" description="Polar residues" evidence="1">
    <location>
        <begin position="66"/>
        <end position="76"/>
    </location>
</feature>
<keyword evidence="4" id="KW-1185">Reference proteome</keyword>
<accession>A0ABN4NMG3</accession>
<dbReference type="CDD" id="cd14279">
    <property type="entry name" value="CUE"/>
    <property type="match status" value="1"/>
</dbReference>
<gene>
    <name evidence="3" type="ORF">GS3922_08140</name>
</gene>
<protein>
    <recommendedName>
        <fullName evidence="5">FAD/FMN-containing dehydrogenase</fullName>
    </recommendedName>
</protein>
<evidence type="ECO:0008006" key="5">
    <source>
        <dbReference type="Google" id="ProtNLM"/>
    </source>
</evidence>
<evidence type="ECO:0000256" key="2">
    <source>
        <dbReference type="SAM" id="SignalP"/>
    </source>
</evidence>
<proteinExistence type="predicted"/>
<evidence type="ECO:0000256" key="1">
    <source>
        <dbReference type="SAM" id="MobiDB-lite"/>
    </source>
</evidence>
<keyword evidence="2" id="KW-0732">Signal</keyword>
<organism evidence="3 4">
    <name type="scientific">Geobacillus subterraneus</name>
    <dbReference type="NCBI Taxonomy" id="129338"/>
    <lineage>
        <taxon>Bacteria</taxon>
        <taxon>Bacillati</taxon>
        <taxon>Bacillota</taxon>
        <taxon>Bacilli</taxon>
        <taxon>Bacillales</taxon>
        <taxon>Anoxybacillaceae</taxon>
        <taxon>Geobacillus</taxon>
    </lineage>
</organism>
<dbReference type="RefSeq" id="WP_063165926.1">
    <property type="nucleotide sequence ID" value="NZ_CP051162.1"/>
</dbReference>
<reference evidence="3 4" key="1">
    <citation type="submission" date="2016-02" db="EMBL/GenBank/DDBJ databases">
        <title>Complete genome sequence of Geobacillus subterraneus KCTC 3922T.</title>
        <authorList>
            <person name="Lee D.-W."/>
            <person name="Lee Y.-J."/>
            <person name="Lee S.-J."/>
            <person name="Park G.-S."/>
            <person name="Lee S.-J."/>
            <person name="Shin J.-H."/>
        </authorList>
    </citation>
    <scope>NUCLEOTIDE SEQUENCE [LARGE SCALE GENOMIC DNA]</scope>
    <source>
        <strain evidence="3 4">KCTC 3922</strain>
    </source>
</reference>
<evidence type="ECO:0000313" key="3">
    <source>
        <dbReference type="EMBL" id="AMX83635.1"/>
    </source>
</evidence>